<keyword evidence="2" id="KW-1185">Reference proteome</keyword>
<dbReference type="AlphaFoldDB" id="M3BC50"/>
<accession>M3BC50</accession>
<dbReference type="RefSeq" id="XP_007923990.1">
    <property type="nucleotide sequence ID" value="XM_007925799.1"/>
</dbReference>
<dbReference type="GeneID" id="19337149"/>
<dbReference type="VEuPathDB" id="FungiDB:MYCFIDRAFT_210633"/>
<reference evidence="1 2" key="1">
    <citation type="journal article" date="2012" name="PLoS Pathog.">
        <title>Diverse lifestyles and strategies of plant pathogenesis encoded in the genomes of eighteen Dothideomycetes fungi.</title>
        <authorList>
            <person name="Ohm R.A."/>
            <person name="Feau N."/>
            <person name="Henrissat B."/>
            <person name="Schoch C.L."/>
            <person name="Horwitz B.A."/>
            <person name="Barry K.W."/>
            <person name="Condon B.J."/>
            <person name="Copeland A.C."/>
            <person name="Dhillon B."/>
            <person name="Glaser F."/>
            <person name="Hesse C.N."/>
            <person name="Kosti I."/>
            <person name="LaButti K."/>
            <person name="Lindquist E.A."/>
            <person name="Lucas S."/>
            <person name="Salamov A.A."/>
            <person name="Bradshaw R.E."/>
            <person name="Ciuffetti L."/>
            <person name="Hamelin R.C."/>
            <person name="Kema G.H.J."/>
            <person name="Lawrence C."/>
            <person name="Scott J.A."/>
            <person name="Spatafora J.W."/>
            <person name="Turgeon B.G."/>
            <person name="de Wit P.J.G.M."/>
            <person name="Zhong S."/>
            <person name="Goodwin S.B."/>
            <person name="Grigoriev I.V."/>
        </authorList>
    </citation>
    <scope>NUCLEOTIDE SEQUENCE [LARGE SCALE GENOMIC DNA]</scope>
    <source>
        <strain evidence="1 2">CIRAD86</strain>
    </source>
</reference>
<evidence type="ECO:0000313" key="2">
    <source>
        <dbReference type="Proteomes" id="UP000016932"/>
    </source>
</evidence>
<dbReference type="KEGG" id="pfj:MYCFIDRAFT_210633"/>
<dbReference type="Proteomes" id="UP000016932">
    <property type="component" value="Unassembled WGS sequence"/>
</dbReference>
<evidence type="ECO:0000313" key="1">
    <source>
        <dbReference type="EMBL" id="EME86857.1"/>
    </source>
</evidence>
<name>M3BC50_PSEFD</name>
<proteinExistence type="predicted"/>
<dbReference type="EMBL" id="KB446556">
    <property type="protein sequence ID" value="EME86857.1"/>
    <property type="molecule type" value="Genomic_DNA"/>
</dbReference>
<sequence>MLGLGSFLWSACNVRHGRLKSMAGPDLARAQVGQQIEAQSRSCMGCICTWRRMQPCSPLCARGDPLEPCSWSTEHVGAETFRLIAGKSQPRLSLNQSQGILSLSSSVGGAR</sequence>
<dbReference type="HOGENOM" id="CLU_2159524_0_0_1"/>
<gene>
    <name evidence="1" type="ORF">MYCFIDRAFT_210633</name>
</gene>
<protein>
    <submittedName>
        <fullName evidence="1">Uncharacterized protein</fullName>
    </submittedName>
</protein>
<organism evidence="1 2">
    <name type="scientific">Pseudocercospora fijiensis (strain CIRAD86)</name>
    <name type="common">Black leaf streak disease fungus</name>
    <name type="synonym">Mycosphaerella fijiensis</name>
    <dbReference type="NCBI Taxonomy" id="383855"/>
    <lineage>
        <taxon>Eukaryota</taxon>
        <taxon>Fungi</taxon>
        <taxon>Dikarya</taxon>
        <taxon>Ascomycota</taxon>
        <taxon>Pezizomycotina</taxon>
        <taxon>Dothideomycetes</taxon>
        <taxon>Dothideomycetidae</taxon>
        <taxon>Mycosphaerellales</taxon>
        <taxon>Mycosphaerellaceae</taxon>
        <taxon>Pseudocercospora</taxon>
    </lineage>
</organism>